<dbReference type="AlphaFoldDB" id="A0A6N3FDS2"/>
<dbReference type="InterPro" id="IPR035413">
    <property type="entry name" value="Terminase_L_C"/>
</dbReference>
<dbReference type="Pfam" id="PF17288">
    <property type="entry name" value="Terminase_3C"/>
    <property type="match status" value="1"/>
</dbReference>
<dbReference type="PANTHER" id="PTHR39184:SF1">
    <property type="entry name" value="PBSX PHAGE TERMINASE LARGE SUBUNIT"/>
    <property type="match status" value="1"/>
</dbReference>
<dbReference type="InterPro" id="IPR006437">
    <property type="entry name" value="Phage_terminase_lsu"/>
</dbReference>
<feature type="domain" description="Phage terminase large subunit N-terminal" evidence="1">
    <location>
        <begin position="21"/>
        <end position="226"/>
    </location>
</feature>
<evidence type="ECO:0000259" key="1">
    <source>
        <dbReference type="Pfam" id="PF04466"/>
    </source>
</evidence>
<feature type="domain" description="Phage terminase large subunit C-terminal" evidence="2">
    <location>
        <begin position="258"/>
        <end position="397"/>
    </location>
</feature>
<proteinExistence type="predicted"/>
<organism evidence="3">
    <name type="scientific">Eubacterium limosum</name>
    <dbReference type="NCBI Taxonomy" id="1736"/>
    <lineage>
        <taxon>Bacteria</taxon>
        <taxon>Bacillati</taxon>
        <taxon>Bacillota</taxon>
        <taxon>Clostridia</taxon>
        <taxon>Eubacteriales</taxon>
        <taxon>Eubacteriaceae</taxon>
        <taxon>Eubacterium</taxon>
    </lineage>
</organism>
<evidence type="ECO:0000259" key="2">
    <source>
        <dbReference type="Pfam" id="PF17288"/>
    </source>
</evidence>
<dbReference type="InterPro" id="IPR035412">
    <property type="entry name" value="Terminase_L_N"/>
</dbReference>
<evidence type="ECO:0000313" key="3">
    <source>
        <dbReference type="EMBL" id="VYU50261.1"/>
    </source>
</evidence>
<dbReference type="Gene3D" id="3.40.50.300">
    <property type="entry name" value="P-loop containing nucleotide triphosphate hydrolases"/>
    <property type="match status" value="1"/>
</dbReference>
<dbReference type="PANTHER" id="PTHR39184">
    <property type="match status" value="1"/>
</dbReference>
<name>A0A6N3FDS2_EUBLI</name>
<dbReference type="InterPro" id="IPR027417">
    <property type="entry name" value="P-loop_NTPase"/>
</dbReference>
<dbReference type="EMBL" id="CACRTR010000012">
    <property type="protein sequence ID" value="VYU50261.1"/>
    <property type="molecule type" value="Genomic_DNA"/>
</dbReference>
<dbReference type="NCBIfam" id="TIGR01547">
    <property type="entry name" value="phage_term_2"/>
    <property type="match status" value="1"/>
</dbReference>
<dbReference type="Gene3D" id="3.30.420.280">
    <property type="match status" value="1"/>
</dbReference>
<dbReference type="InterPro" id="IPR052380">
    <property type="entry name" value="Viral_DNA_packaging_terminase"/>
</dbReference>
<protein>
    <submittedName>
        <fullName evidence="3">Phage terminase large subunit</fullName>
    </submittedName>
</protein>
<sequence>MTKDIKMRFNPIFKPVHQSRQRYIIMKGSAGSGKSVDTAQSYILRLMDDKGRNLLCVRKSEVTNRDSTFAELVGAINRNGLAPYWKATMSPLQLICRANGNSIIFRGMNDERQREKLKSITFPQGKLTDVWLEEMTELTKDDVEIIDDRLRGDLPDGLFYQIKGTFNPVSKTHWIKRDFFDIRSPDVLTHHSTYLDNRFIDAAYHRRMLRRKELDPEGYRIYGLGEWGEIGGLILTNYIIEEFDRAPERFDNMVNAQDFGFNHANCIGEVGFKDGELYVCREIYEYEKDTEELIRLANKKGIRKKIPMYCDSAEPDRIQMWKKAGYKARAVKKEPGSVHAQIDCLKQRKIHIHPSCVHTIKEIQQWKWKKDERLNIYLDEPVNVFDDAMAMLRYSVEEIRRERTIKVNLFKGGI</sequence>
<accession>A0A6N3FDS2</accession>
<dbReference type="Pfam" id="PF04466">
    <property type="entry name" value="Terminase_3"/>
    <property type="match status" value="1"/>
</dbReference>
<reference evidence="3" key="1">
    <citation type="submission" date="2019-11" db="EMBL/GenBank/DDBJ databases">
        <authorList>
            <person name="Feng L."/>
        </authorList>
    </citation>
    <scope>NUCLEOTIDE SEQUENCE</scope>
    <source>
        <strain evidence="3">ElimosumLFYP34</strain>
    </source>
</reference>
<gene>
    <name evidence="3" type="ORF">ELLFYP34_00379</name>
</gene>